<dbReference type="SUPFAM" id="SSF53738">
    <property type="entry name" value="Phosphoglucomutase, first 3 domains"/>
    <property type="match status" value="3"/>
</dbReference>
<feature type="domain" description="Alpha-D-phosphohexomutase alpha/beta/alpha" evidence="11">
    <location>
        <begin position="46"/>
        <end position="188"/>
    </location>
</feature>
<dbReference type="Gene3D" id="3.40.120.10">
    <property type="entry name" value="Alpha-D-Glucose-1,6-Bisphosphate, subunit A, domain 3"/>
    <property type="match status" value="3"/>
</dbReference>
<evidence type="ECO:0000256" key="9">
    <source>
        <dbReference type="ARBA" id="ARBA00023235"/>
    </source>
</evidence>
<evidence type="ECO:0000256" key="6">
    <source>
        <dbReference type="ARBA" id="ARBA00022553"/>
    </source>
</evidence>
<dbReference type="AlphaFoldDB" id="A0A7S4I9L3"/>
<dbReference type="InterPro" id="IPR016055">
    <property type="entry name" value="A-D-PHexomutase_a/b/a-I/II/III"/>
</dbReference>
<evidence type="ECO:0000256" key="10">
    <source>
        <dbReference type="ARBA" id="ARBA00023277"/>
    </source>
</evidence>
<keyword evidence="8" id="KW-0460">Magnesium</keyword>
<evidence type="ECO:0000256" key="2">
    <source>
        <dbReference type="ARBA" id="ARBA00004496"/>
    </source>
</evidence>
<keyword evidence="4" id="KW-0963">Cytoplasm</keyword>
<dbReference type="GO" id="GO:0005737">
    <property type="term" value="C:cytoplasm"/>
    <property type="evidence" value="ECO:0007669"/>
    <property type="project" value="UniProtKB-SubCell"/>
</dbReference>
<sequence length="604" mass="67324">MVSKEVQQLAGEWLARDFHDPTKTEIEALLAAGNEGELRKRLATRIKFGTAGLRGRMQAGNAFMNHLTVTQASQGLVKTIQSVFESNPPEGVNLAVCIGRDGRHNSVDFAHLAASAFMSSGIPVYLFEGVVPTPLVAFCVKHLNLAAGVMVTASHNPKDDNGYKVYWQKGSQVLSPIDAHIASAIEENLDPWSGITTNLSKFQSQDAEKSLLRNPLPEVADAYYSEIKSKCCFYPELNAASKSKIVYTAMHGVGKDWIRRSMETFSHPANIEVAEQIEPDPEFPTVAFPNPEEGKGALKLAIEKAESEGAKLIIANDPDADRFAAAEKLPSGEWKIFTGNELGTLFAHWLWRTHKEANPDVDPASCFFINTTVSSKMLKAIADKEGIEYEETLTGFKWLGTLCKKKIAEGKTALLCYEEAIGFLIKDICFDKDGVSAAGVFVEMYHYLQEKLSRSVVEHLEEIYKEYGYFATANRYFFCYDPLKMKQIFDRIRSLGGDGKYSYQCGKYEIEAIRDLTVGYDDYQPDKKPVLYVSASSQMITFYFKNGVVCTLRGSGTEPKLKYYCELQGSDKEKTETLLRDVLDTIIAEYLEPEKNELTPPSDD</sequence>
<evidence type="ECO:0000313" key="14">
    <source>
        <dbReference type="EMBL" id="CAE2222418.1"/>
    </source>
</evidence>
<comment type="similarity">
    <text evidence="3">Belongs to the phosphohexose mutase family.</text>
</comment>
<keyword evidence="6" id="KW-0597">Phosphoprotein</keyword>
<dbReference type="PANTHER" id="PTHR45745">
    <property type="entry name" value="PHOSPHOMANNOMUTASE 45A"/>
    <property type="match status" value="1"/>
</dbReference>
<name>A0A7S4I9L3_9EUKA</name>
<dbReference type="GO" id="GO:0005634">
    <property type="term" value="C:nucleus"/>
    <property type="evidence" value="ECO:0007669"/>
    <property type="project" value="TreeGrafter"/>
</dbReference>
<evidence type="ECO:0000259" key="13">
    <source>
        <dbReference type="Pfam" id="PF02880"/>
    </source>
</evidence>
<feature type="domain" description="Alpha-D-phosphohexomutase alpha/beta/alpha" evidence="12">
    <location>
        <begin position="222"/>
        <end position="327"/>
    </location>
</feature>
<dbReference type="Pfam" id="PF02880">
    <property type="entry name" value="PGM_PMM_III"/>
    <property type="match status" value="1"/>
</dbReference>
<evidence type="ECO:0000256" key="5">
    <source>
        <dbReference type="ARBA" id="ARBA00022526"/>
    </source>
</evidence>
<dbReference type="Pfam" id="PF02879">
    <property type="entry name" value="PGM_PMM_II"/>
    <property type="match status" value="1"/>
</dbReference>
<organism evidence="14">
    <name type="scientific">Vannella robusta</name>
    <dbReference type="NCBI Taxonomy" id="1487602"/>
    <lineage>
        <taxon>Eukaryota</taxon>
        <taxon>Amoebozoa</taxon>
        <taxon>Discosea</taxon>
        <taxon>Flabellinia</taxon>
        <taxon>Vannellidae</taxon>
        <taxon>Vannella</taxon>
    </lineage>
</organism>
<dbReference type="EMBL" id="HBKP01013612">
    <property type="protein sequence ID" value="CAE2222418.1"/>
    <property type="molecule type" value="Transcribed_RNA"/>
</dbReference>
<evidence type="ECO:0000256" key="1">
    <source>
        <dbReference type="ARBA" id="ARBA00001946"/>
    </source>
</evidence>
<dbReference type="InterPro" id="IPR005845">
    <property type="entry name" value="A-D-PHexomutase_a/b/a-II"/>
</dbReference>
<dbReference type="Pfam" id="PF02878">
    <property type="entry name" value="PGM_PMM_I"/>
    <property type="match status" value="1"/>
</dbReference>
<dbReference type="GO" id="GO:0008973">
    <property type="term" value="F:phosphopentomutase activity"/>
    <property type="evidence" value="ECO:0007669"/>
    <property type="project" value="TreeGrafter"/>
</dbReference>
<dbReference type="GO" id="GO:0006006">
    <property type="term" value="P:glucose metabolic process"/>
    <property type="evidence" value="ECO:0007669"/>
    <property type="project" value="UniProtKB-KW"/>
</dbReference>
<dbReference type="InterPro" id="IPR005846">
    <property type="entry name" value="A-D-PHexomutase_a/b/a-III"/>
</dbReference>
<dbReference type="InterPro" id="IPR016066">
    <property type="entry name" value="A-D-PHexomutase_CS"/>
</dbReference>
<dbReference type="PANTHER" id="PTHR45745:SF1">
    <property type="entry name" value="PHOSPHOGLUCOMUTASE 2B-RELATED"/>
    <property type="match status" value="1"/>
</dbReference>
<reference evidence="14" key="1">
    <citation type="submission" date="2021-01" db="EMBL/GenBank/DDBJ databases">
        <authorList>
            <person name="Corre E."/>
            <person name="Pelletier E."/>
            <person name="Niang G."/>
            <person name="Scheremetjew M."/>
            <person name="Finn R."/>
            <person name="Kale V."/>
            <person name="Holt S."/>
            <person name="Cochrane G."/>
            <person name="Meng A."/>
            <person name="Brown T."/>
            <person name="Cohen L."/>
        </authorList>
    </citation>
    <scope>NUCLEOTIDE SEQUENCE</scope>
    <source>
        <strain evidence="14">DIVA3 518/3/11/1/6</strain>
    </source>
</reference>
<keyword evidence="7" id="KW-0479">Metal-binding</keyword>
<dbReference type="InterPro" id="IPR005844">
    <property type="entry name" value="A-D-PHexomutase_a/b/a-I"/>
</dbReference>
<keyword evidence="10" id="KW-0119">Carbohydrate metabolism</keyword>
<dbReference type="SUPFAM" id="SSF55957">
    <property type="entry name" value="Phosphoglucomutase, C-terminal domain"/>
    <property type="match status" value="1"/>
</dbReference>
<evidence type="ECO:0000259" key="11">
    <source>
        <dbReference type="Pfam" id="PF02878"/>
    </source>
</evidence>
<dbReference type="CDD" id="cd05799">
    <property type="entry name" value="PGM2"/>
    <property type="match status" value="1"/>
</dbReference>
<comment type="cofactor">
    <cofactor evidence="1">
        <name>Mg(2+)</name>
        <dbReference type="ChEBI" id="CHEBI:18420"/>
    </cofactor>
</comment>
<dbReference type="GO" id="GO:0006166">
    <property type="term" value="P:purine ribonucleoside salvage"/>
    <property type="evidence" value="ECO:0007669"/>
    <property type="project" value="TreeGrafter"/>
</dbReference>
<evidence type="ECO:0000256" key="4">
    <source>
        <dbReference type="ARBA" id="ARBA00022490"/>
    </source>
</evidence>
<protein>
    <recommendedName>
        <fullName evidence="15">Phosphoglucomutase</fullName>
    </recommendedName>
</protein>
<dbReference type="InterPro" id="IPR036900">
    <property type="entry name" value="A-D-PHexomutase_C_sf"/>
</dbReference>
<dbReference type="FunFam" id="3.40.120.10:FF:000035">
    <property type="entry name" value="Pgm3p"/>
    <property type="match status" value="1"/>
</dbReference>
<gene>
    <name evidence="14" type="ORF">VSP0166_LOCUS9668</name>
</gene>
<dbReference type="GO" id="GO:0000287">
    <property type="term" value="F:magnesium ion binding"/>
    <property type="evidence" value="ECO:0007669"/>
    <property type="project" value="InterPro"/>
</dbReference>
<evidence type="ECO:0008006" key="15">
    <source>
        <dbReference type="Google" id="ProtNLM"/>
    </source>
</evidence>
<proteinExistence type="inferred from homology"/>
<evidence type="ECO:0000259" key="12">
    <source>
        <dbReference type="Pfam" id="PF02879"/>
    </source>
</evidence>
<evidence type="ECO:0000256" key="3">
    <source>
        <dbReference type="ARBA" id="ARBA00010231"/>
    </source>
</evidence>
<comment type="subcellular location">
    <subcellularLocation>
        <location evidence="2">Cytoplasm</location>
    </subcellularLocation>
</comment>
<keyword evidence="9" id="KW-0413">Isomerase</keyword>
<evidence type="ECO:0000256" key="7">
    <source>
        <dbReference type="ARBA" id="ARBA00022723"/>
    </source>
</evidence>
<keyword evidence="5" id="KW-0313">Glucose metabolism</keyword>
<accession>A0A7S4I9L3</accession>
<evidence type="ECO:0000256" key="8">
    <source>
        <dbReference type="ARBA" id="ARBA00022842"/>
    </source>
</evidence>
<dbReference type="PROSITE" id="PS00710">
    <property type="entry name" value="PGM_PMM"/>
    <property type="match status" value="1"/>
</dbReference>
<feature type="domain" description="Alpha-D-phosphohexomutase alpha/beta/alpha" evidence="13">
    <location>
        <begin position="339"/>
        <end position="461"/>
    </location>
</feature>